<evidence type="ECO:0000256" key="2">
    <source>
        <dbReference type="SAM" id="Phobius"/>
    </source>
</evidence>
<evidence type="ECO:0000313" key="3">
    <source>
        <dbReference type="EMBL" id="EOX94087.1"/>
    </source>
</evidence>
<name>A0A061DNT3_THECC</name>
<accession>A0A061DNT3</accession>
<dbReference type="Pfam" id="PF08284">
    <property type="entry name" value="RVP_2"/>
    <property type="match status" value="1"/>
</dbReference>
<dbReference type="Proteomes" id="UP000026915">
    <property type="component" value="Chromosome 1"/>
</dbReference>
<feature type="compositionally biased region" description="Basic residues" evidence="1">
    <location>
        <begin position="1"/>
        <end position="10"/>
    </location>
</feature>
<sequence>MLLMRQRGKPRALTLRGRGGHGKTTRSVRTDMPLSRHEEEQSLGDADRHFTGGITIEDLAAGLQGVNRVVEKMAIRMDNIQRIVEGRHVTQESPSSQRQVYHHHLEIEKGYVEISLLDFLKLKPPPFVGTRSVELPALRLKDMAQEWYGSLLKFSRYVPYLVSIEEMKIQRFVDGLVEPLYRVVTSKDFDTYFAAMDCAQRIEMRSSEIRGHTGTHDYPNRGVARLAPVLGWDKKHSVLCDSKIQKVARLSIIAILVEYDIEDDASVLQGFAIHVVNLDILGGIARWLINHKVLLVALPSQLRLLLQQLLHLTKRLAGRDVKVLLLPLRADYLGLDIRVLLVGATPGFLPTLSFLHVLHLDWVKDKETLVNLVVLDALDFDVILGMDWLSPCDASVDCYHKSAIKIGLSRLFGYCERYLKAIKIGLSCLLLTFPVAFSSFSFSLLMFLHPPWQFSSSFYNSLKFQRSPIALFGPLKEVRVE</sequence>
<dbReference type="EMBL" id="CM001879">
    <property type="protein sequence ID" value="EOX94087.1"/>
    <property type="molecule type" value="Genomic_DNA"/>
</dbReference>
<keyword evidence="2" id="KW-0472">Membrane</keyword>
<dbReference type="InParanoid" id="A0A061DNT3"/>
<proteinExistence type="predicted"/>
<keyword evidence="2" id="KW-0812">Transmembrane</keyword>
<dbReference type="HOGENOM" id="CLU_567918_0_0_1"/>
<evidence type="ECO:0000256" key="1">
    <source>
        <dbReference type="SAM" id="MobiDB-lite"/>
    </source>
</evidence>
<dbReference type="Gene3D" id="2.40.70.10">
    <property type="entry name" value="Acid Proteases"/>
    <property type="match status" value="1"/>
</dbReference>
<feature type="region of interest" description="Disordered" evidence="1">
    <location>
        <begin position="1"/>
        <end position="43"/>
    </location>
</feature>
<organism evidence="3 4">
    <name type="scientific">Theobroma cacao</name>
    <name type="common">Cacao</name>
    <name type="synonym">Cocoa</name>
    <dbReference type="NCBI Taxonomy" id="3641"/>
    <lineage>
        <taxon>Eukaryota</taxon>
        <taxon>Viridiplantae</taxon>
        <taxon>Streptophyta</taxon>
        <taxon>Embryophyta</taxon>
        <taxon>Tracheophyta</taxon>
        <taxon>Spermatophyta</taxon>
        <taxon>Magnoliopsida</taxon>
        <taxon>eudicotyledons</taxon>
        <taxon>Gunneridae</taxon>
        <taxon>Pentapetalae</taxon>
        <taxon>rosids</taxon>
        <taxon>malvids</taxon>
        <taxon>Malvales</taxon>
        <taxon>Malvaceae</taxon>
        <taxon>Byttnerioideae</taxon>
        <taxon>Theobroma</taxon>
    </lineage>
</organism>
<dbReference type="InterPro" id="IPR021109">
    <property type="entry name" value="Peptidase_aspartic_dom_sf"/>
</dbReference>
<feature type="transmembrane region" description="Helical" evidence="2">
    <location>
        <begin position="424"/>
        <end position="448"/>
    </location>
</feature>
<dbReference type="AlphaFoldDB" id="A0A061DNT3"/>
<evidence type="ECO:0000313" key="4">
    <source>
        <dbReference type="Proteomes" id="UP000026915"/>
    </source>
</evidence>
<keyword evidence="4" id="KW-1185">Reference proteome</keyword>
<gene>
    <name evidence="3" type="ORF">TCM_003198</name>
</gene>
<reference evidence="3 4" key="1">
    <citation type="journal article" date="2013" name="Genome Biol.">
        <title>The genome sequence of the most widely cultivated cacao type and its use to identify candidate genes regulating pod color.</title>
        <authorList>
            <person name="Motamayor J.C."/>
            <person name="Mockaitis K."/>
            <person name="Schmutz J."/>
            <person name="Haiminen N."/>
            <person name="Iii D.L."/>
            <person name="Cornejo O."/>
            <person name="Findley S.D."/>
            <person name="Zheng P."/>
            <person name="Utro F."/>
            <person name="Royaert S."/>
            <person name="Saski C."/>
            <person name="Jenkins J."/>
            <person name="Podicheti R."/>
            <person name="Zhao M."/>
            <person name="Scheffler B.E."/>
            <person name="Stack J.C."/>
            <person name="Feltus F.A."/>
            <person name="Mustiga G.M."/>
            <person name="Amores F."/>
            <person name="Phillips W."/>
            <person name="Marelli J.P."/>
            <person name="May G.D."/>
            <person name="Shapiro H."/>
            <person name="Ma J."/>
            <person name="Bustamante C.D."/>
            <person name="Schnell R.J."/>
            <person name="Main D."/>
            <person name="Gilbert D."/>
            <person name="Parida L."/>
            <person name="Kuhn D.N."/>
        </authorList>
    </citation>
    <scope>NUCLEOTIDE SEQUENCE [LARGE SCALE GENOMIC DNA]</scope>
    <source>
        <strain evidence="4">cv. Matina 1-6</strain>
    </source>
</reference>
<feature type="compositionally biased region" description="Basic and acidic residues" evidence="1">
    <location>
        <begin position="34"/>
        <end position="43"/>
    </location>
</feature>
<keyword evidence="2" id="KW-1133">Transmembrane helix</keyword>
<protein>
    <submittedName>
        <fullName evidence="3">Uncharacterized protein</fullName>
    </submittedName>
</protein>
<dbReference type="Gramene" id="EOX94087">
    <property type="protein sequence ID" value="EOX94087"/>
    <property type="gene ID" value="TCM_003198"/>
</dbReference>